<comment type="caution">
    <text evidence="1">The sequence shown here is derived from an EMBL/GenBank/DDBJ whole genome shotgun (WGS) entry which is preliminary data.</text>
</comment>
<dbReference type="EMBL" id="JACHBG010000011">
    <property type="protein sequence ID" value="MBB6486982.1"/>
    <property type="molecule type" value="Genomic_DNA"/>
</dbReference>
<name>A0A7X0MDK3_9HYPH</name>
<organism evidence="1 2">
    <name type="scientific">Rhizobium lusitanum</name>
    <dbReference type="NCBI Taxonomy" id="293958"/>
    <lineage>
        <taxon>Bacteria</taxon>
        <taxon>Pseudomonadati</taxon>
        <taxon>Pseudomonadota</taxon>
        <taxon>Alphaproteobacteria</taxon>
        <taxon>Hyphomicrobiales</taxon>
        <taxon>Rhizobiaceae</taxon>
        <taxon>Rhizobium/Agrobacterium group</taxon>
        <taxon>Rhizobium</taxon>
    </lineage>
</organism>
<proteinExistence type="predicted"/>
<sequence length="99" mass="10815">MNIWNRCREDKGWIHLSADQVEHIGGDIRSALGDPGSEPVRLLIAMITRMARFFDTIGASATTAEPVPPSQAELASFLKQVADFGRWIASPGGECGYRV</sequence>
<protein>
    <submittedName>
        <fullName evidence="1">Uncharacterized protein</fullName>
    </submittedName>
</protein>
<dbReference type="Proteomes" id="UP000565576">
    <property type="component" value="Unassembled WGS sequence"/>
</dbReference>
<dbReference type="RefSeq" id="WP_184707436.1">
    <property type="nucleotide sequence ID" value="NZ_JACHBG010000011.1"/>
</dbReference>
<evidence type="ECO:0000313" key="2">
    <source>
        <dbReference type="Proteomes" id="UP000565576"/>
    </source>
</evidence>
<evidence type="ECO:0000313" key="1">
    <source>
        <dbReference type="EMBL" id="MBB6486982.1"/>
    </source>
</evidence>
<gene>
    <name evidence="1" type="ORF">GGD46_004282</name>
</gene>
<reference evidence="1 2" key="1">
    <citation type="submission" date="2020-08" db="EMBL/GenBank/DDBJ databases">
        <title>Genomic Encyclopedia of Type Strains, Phase IV (KMG-V): Genome sequencing to study the core and pangenomes of soil and plant-associated prokaryotes.</title>
        <authorList>
            <person name="Whitman W."/>
        </authorList>
    </citation>
    <scope>NUCLEOTIDE SEQUENCE [LARGE SCALE GENOMIC DNA]</scope>
    <source>
        <strain evidence="1 2">SEMIA 4060</strain>
    </source>
</reference>
<dbReference type="AlphaFoldDB" id="A0A7X0MDK3"/>
<accession>A0A7X0MDK3</accession>